<organism evidence="2 3">
    <name type="scientific">Halococcus saccharolyticus DSM 5350</name>
    <dbReference type="NCBI Taxonomy" id="1227455"/>
    <lineage>
        <taxon>Archaea</taxon>
        <taxon>Methanobacteriati</taxon>
        <taxon>Methanobacteriota</taxon>
        <taxon>Stenosarchaea group</taxon>
        <taxon>Halobacteria</taxon>
        <taxon>Halobacteriales</taxon>
        <taxon>Halococcaceae</taxon>
        <taxon>Halococcus</taxon>
    </lineage>
</organism>
<protein>
    <submittedName>
        <fullName evidence="2">Uncharacterized protein</fullName>
    </submittedName>
</protein>
<dbReference type="EMBL" id="AOMD01000012">
    <property type="protein sequence ID" value="EMA46669.1"/>
    <property type="molecule type" value="Genomic_DNA"/>
</dbReference>
<feature type="transmembrane region" description="Helical" evidence="1">
    <location>
        <begin position="38"/>
        <end position="57"/>
    </location>
</feature>
<accession>M0MPL3</accession>
<comment type="caution">
    <text evidence="2">The sequence shown here is derived from an EMBL/GenBank/DDBJ whole genome shotgun (WGS) entry which is preliminary data.</text>
</comment>
<dbReference type="OrthoDB" id="210492at2157"/>
<feature type="transmembrane region" description="Helical" evidence="1">
    <location>
        <begin position="6"/>
        <end position="26"/>
    </location>
</feature>
<dbReference type="STRING" id="1227455.C449_03346"/>
<dbReference type="PATRIC" id="fig|1227455.4.peg.682"/>
<feature type="transmembrane region" description="Helical" evidence="1">
    <location>
        <begin position="69"/>
        <end position="88"/>
    </location>
</feature>
<keyword evidence="3" id="KW-1185">Reference proteome</keyword>
<keyword evidence="1" id="KW-0472">Membrane</keyword>
<gene>
    <name evidence="2" type="ORF">C449_03346</name>
</gene>
<evidence type="ECO:0000256" key="1">
    <source>
        <dbReference type="SAM" id="Phobius"/>
    </source>
</evidence>
<dbReference type="RefSeq" id="WP_006076491.1">
    <property type="nucleotide sequence ID" value="NZ_AOMD01000012.1"/>
</dbReference>
<evidence type="ECO:0000313" key="3">
    <source>
        <dbReference type="Proteomes" id="UP000011669"/>
    </source>
</evidence>
<dbReference type="Proteomes" id="UP000011669">
    <property type="component" value="Unassembled WGS sequence"/>
</dbReference>
<reference evidence="2 3" key="1">
    <citation type="journal article" date="2014" name="PLoS Genet.">
        <title>Phylogenetically driven sequencing of extremely halophilic archaea reveals strategies for static and dynamic osmo-response.</title>
        <authorList>
            <person name="Becker E.A."/>
            <person name="Seitzer P.M."/>
            <person name="Tritt A."/>
            <person name="Larsen D."/>
            <person name="Krusor M."/>
            <person name="Yao A.I."/>
            <person name="Wu D."/>
            <person name="Madern D."/>
            <person name="Eisen J.A."/>
            <person name="Darling A.E."/>
            <person name="Facciotti M.T."/>
        </authorList>
    </citation>
    <scope>NUCLEOTIDE SEQUENCE [LARGE SCALE GENOMIC DNA]</scope>
    <source>
        <strain evidence="2 3">DSM 5350</strain>
    </source>
</reference>
<proteinExistence type="predicted"/>
<keyword evidence="1" id="KW-1133">Transmembrane helix</keyword>
<dbReference type="Pfam" id="PF24365">
    <property type="entry name" value="DUF7521"/>
    <property type="match status" value="1"/>
</dbReference>
<name>M0MPL3_9EURY</name>
<sequence length="90" mass="9350">MLAELVAPAGALTAVVGLFVATQAYRGYRRHDSRTMRALAVGIVCLTAVPFLVQYVLAPVVGLTDAETLLGVVSAYVVGLAAILHSLLSP</sequence>
<dbReference type="InterPro" id="IPR055943">
    <property type="entry name" value="DUF7521"/>
</dbReference>
<dbReference type="InParanoid" id="M0MPL3"/>
<evidence type="ECO:0000313" key="2">
    <source>
        <dbReference type="EMBL" id="EMA46669.1"/>
    </source>
</evidence>
<dbReference type="AlphaFoldDB" id="M0MPL3"/>
<keyword evidence="1" id="KW-0812">Transmembrane</keyword>